<dbReference type="EMBL" id="SMSJ01000005">
    <property type="protein sequence ID" value="TDH63514.1"/>
    <property type="molecule type" value="Genomic_DNA"/>
</dbReference>
<dbReference type="InterPro" id="IPR002882">
    <property type="entry name" value="CofD"/>
</dbReference>
<dbReference type="RefSeq" id="WP_133287811.1">
    <property type="nucleotide sequence ID" value="NZ_SMSJ01000005.1"/>
</dbReference>
<keyword evidence="4" id="KW-1185">Reference proteome</keyword>
<dbReference type="HAMAP" id="MF_01257">
    <property type="entry name" value="CofD"/>
    <property type="match status" value="1"/>
</dbReference>
<dbReference type="GO" id="GO:0043743">
    <property type="term" value="F:LPPG:FO 2-phospho-L-lactate transferase activity"/>
    <property type="evidence" value="ECO:0007669"/>
    <property type="project" value="UniProtKB-EC"/>
</dbReference>
<proteinExistence type="inferred from homology"/>
<dbReference type="AlphaFoldDB" id="A0A4R5QJD4"/>
<reference evidence="3 4" key="1">
    <citation type="journal article" date="2016" name="J. Microbiol.">
        <title>Dankookia rubra gen. nov., sp. nov., an alphaproteobacterium isolated from sediment of a shallow stream.</title>
        <authorList>
            <person name="Kim W.H."/>
            <person name="Kim D.H."/>
            <person name="Kang K."/>
            <person name="Ahn T.Y."/>
        </authorList>
    </citation>
    <scope>NUCLEOTIDE SEQUENCE [LARGE SCALE GENOMIC DNA]</scope>
    <source>
        <strain evidence="3 4">JCM30602</strain>
    </source>
</reference>
<name>A0A4R5QJD4_9PROT</name>
<dbReference type="Gene3D" id="1.10.8.240">
    <property type="entry name" value="CofD-like domain"/>
    <property type="match status" value="1"/>
</dbReference>
<dbReference type="OrthoDB" id="7466225at2"/>
<protein>
    <submittedName>
        <fullName evidence="3">2-phospho-L-lactate transferase</fullName>
        <ecNumber evidence="3">2.7.8.28</ecNumber>
    </submittedName>
</protein>
<gene>
    <name evidence="3" type="ORF">E2C06_06710</name>
</gene>
<organism evidence="3 4">
    <name type="scientific">Dankookia rubra</name>
    <dbReference type="NCBI Taxonomy" id="1442381"/>
    <lineage>
        <taxon>Bacteria</taxon>
        <taxon>Pseudomonadati</taxon>
        <taxon>Pseudomonadota</taxon>
        <taxon>Alphaproteobacteria</taxon>
        <taxon>Acetobacterales</taxon>
        <taxon>Roseomonadaceae</taxon>
        <taxon>Dankookia</taxon>
    </lineage>
</organism>
<dbReference type="SUPFAM" id="SSF142338">
    <property type="entry name" value="CofD-like"/>
    <property type="match status" value="1"/>
</dbReference>
<dbReference type="EC" id="2.7.8.28" evidence="3"/>
<keyword evidence="1 3" id="KW-0808">Transferase</keyword>
<comment type="caution">
    <text evidence="3">The sequence shown here is derived from an EMBL/GenBank/DDBJ whole genome shotgun (WGS) entry which is preliminary data.</text>
</comment>
<dbReference type="Proteomes" id="UP000295096">
    <property type="component" value="Unassembled WGS sequence"/>
</dbReference>
<dbReference type="InterPro" id="IPR010115">
    <property type="entry name" value="FbiA/CofD"/>
</dbReference>
<dbReference type="PANTHER" id="PTHR43007:SF1">
    <property type="entry name" value="2-PHOSPHO-L-LACTATE TRANSFERASE"/>
    <property type="match status" value="1"/>
</dbReference>
<dbReference type="PANTHER" id="PTHR43007">
    <property type="entry name" value="2-PHOSPHO-L-LACTATE TRANSFERASE"/>
    <property type="match status" value="1"/>
</dbReference>
<evidence type="ECO:0000256" key="1">
    <source>
        <dbReference type="ARBA" id="ARBA00022679"/>
    </source>
</evidence>
<keyword evidence="2" id="KW-0460">Magnesium</keyword>
<dbReference type="CDD" id="cd07186">
    <property type="entry name" value="CofD_like"/>
    <property type="match status" value="1"/>
</dbReference>
<dbReference type="GO" id="GO:0000287">
    <property type="term" value="F:magnesium ion binding"/>
    <property type="evidence" value="ECO:0007669"/>
    <property type="project" value="InterPro"/>
</dbReference>
<dbReference type="Gene3D" id="3.40.50.10680">
    <property type="entry name" value="CofD-like domains"/>
    <property type="match status" value="1"/>
</dbReference>
<evidence type="ECO:0000256" key="2">
    <source>
        <dbReference type="ARBA" id="ARBA00022842"/>
    </source>
</evidence>
<accession>A0A4R5QJD4</accession>
<dbReference type="InterPro" id="IPR038136">
    <property type="entry name" value="CofD-like_dom_sf"/>
</dbReference>
<dbReference type="NCBIfam" id="TIGR01819">
    <property type="entry name" value="F420_cofD"/>
    <property type="match status" value="1"/>
</dbReference>
<evidence type="ECO:0000313" key="3">
    <source>
        <dbReference type="EMBL" id="TDH63514.1"/>
    </source>
</evidence>
<evidence type="ECO:0000313" key="4">
    <source>
        <dbReference type="Proteomes" id="UP000295096"/>
    </source>
</evidence>
<dbReference type="Pfam" id="PF01933">
    <property type="entry name" value="CofD"/>
    <property type="match status" value="1"/>
</dbReference>
<sequence>MIVALSGGIGGAKLALGLSQVLPPSDLLIVANTGDDFEHLGLTICPDIDTLSYTLAGLDNPVLGWGRHDESWGFMDTLGALGGPDWFRLGDRDLAVHVLRTHRLRGRETLSSITDDVRQRMGIGPRILPMSDDPVRTRILGDAGWIDFQDWFVRQRAAPVVRAVEFAGAAAARPQPEVLAALRAGPRAVAICPSNPFISIEPILAVPGMRDAILASGAPVIAVSPIIAGQAVKGPTAKMFAELGTPPSAAAVAARYGDLLTGYVMEEGDDATGIAPRVFRAATLMRTLDDKVALARAVLAAADALR</sequence>